<reference evidence="3 4" key="1">
    <citation type="submission" date="2016-10" db="EMBL/GenBank/DDBJ databases">
        <title>Chromobacterium muskegensis sp. nov., an insecticidal bacterium isolated from Sphagnum bogs.</title>
        <authorList>
            <person name="Sparks M.E."/>
            <person name="Blackburn M.B."/>
            <person name="Gundersen-Rindal D.E."/>
            <person name="Mitchell A."/>
            <person name="Farrar R."/>
            <person name="Kuhar D."/>
        </authorList>
    </citation>
    <scope>NUCLEOTIDE SEQUENCE [LARGE SCALE GENOMIC DNA]</scope>
    <source>
        <strain evidence="3 4">21-1</strain>
    </source>
</reference>
<gene>
    <name evidence="3" type="ORF">BKX93_09920</name>
</gene>
<dbReference type="CDD" id="cd03449">
    <property type="entry name" value="R_hydratase"/>
    <property type="match status" value="1"/>
</dbReference>
<evidence type="ECO:0000313" key="3">
    <source>
        <dbReference type="EMBL" id="AOZ50282.1"/>
    </source>
</evidence>
<dbReference type="PANTHER" id="PTHR43437:SF3">
    <property type="entry name" value="HYDROXYACYL-THIOESTER DEHYDRATASE TYPE 2, MITOCHONDRIAL"/>
    <property type="match status" value="1"/>
</dbReference>
<dbReference type="KEGG" id="cvc:BKX93_09920"/>
<organism evidence="3 4">
    <name type="scientific">Chromobacterium vaccinii</name>
    <dbReference type="NCBI Taxonomy" id="1108595"/>
    <lineage>
        <taxon>Bacteria</taxon>
        <taxon>Pseudomonadati</taxon>
        <taxon>Pseudomonadota</taxon>
        <taxon>Betaproteobacteria</taxon>
        <taxon>Neisseriales</taxon>
        <taxon>Chromobacteriaceae</taxon>
        <taxon>Chromobacterium</taxon>
    </lineage>
</organism>
<dbReference type="GeneID" id="68841533"/>
<evidence type="ECO:0000259" key="2">
    <source>
        <dbReference type="Pfam" id="PF01575"/>
    </source>
</evidence>
<dbReference type="RefSeq" id="WP_046155580.1">
    <property type="nucleotide sequence ID" value="NZ_CP017707.1"/>
</dbReference>
<protein>
    <submittedName>
        <fullName evidence="3">(R)-hydratase</fullName>
    </submittedName>
</protein>
<dbReference type="AlphaFoldDB" id="A0A1D9LGA4"/>
<dbReference type="InterPro" id="IPR029069">
    <property type="entry name" value="HotDog_dom_sf"/>
</dbReference>
<keyword evidence="1" id="KW-0456">Lyase</keyword>
<proteinExistence type="predicted"/>
<accession>A0A1D9LGA4</accession>
<evidence type="ECO:0000313" key="4">
    <source>
        <dbReference type="Proteomes" id="UP000178776"/>
    </source>
</evidence>
<dbReference type="STRING" id="1108595.BKX93_09920"/>
<dbReference type="GO" id="GO:0006633">
    <property type="term" value="P:fatty acid biosynthetic process"/>
    <property type="evidence" value="ECO:0007669"/>
    <property type="project" value="TreeGrafter"/>
</dbReference>
<dbReference type="SUPFAM" id="SSF54637">
    <property type="entry name" value="Thioesterase/thiol ester dehydrase-isomerase"/>
    <property type="match status" value="1"/>
</dbReference>
<dbReference type="PANTHER" id="PTHR43437">
    <property type="entry name" value="HYDROXYACYL-THIOESTER DEHYDRATASE TYPE 2, MITOCHONDRIAL-RELATED"/>
    <property type="match status" value="1"/>
</dbReference>
<dbReference type="InterPro" id="IPR050965">
    <property type="entry name" value="UPF0336/Enoyl-CoA_hydratase"/>
</dbReference>
<sequence length="138" mass="14830">MTVYFEDLAVGASAETGKTITEADVLLFSAVSGDNNPVHLDQTYAATTPFETRIAHGMLTASLISGVIGTRLPGYGTVYLSQSTRFKAPVRIGETVTTRVTVEELIPEKKRVRLSTQCRVGDKVVLEGESLVIAPSRS</sequence>
<dbReference type="GO" id="GO:0019171">
    <property type="term" value="F:(3R)-hydroxyacyl-[acyl-carrier-protein] dehydratase activity"/>
    <property type="evidence" value="ECO:0007669"/>
    <property type="project" value="TreeGrafter"/>
</dbReference>
<dbReference type="Proteomes" id="UP000178776">
    <property type="component" value="Chromosome"/>
</dbReference>
<dbReference type="EMBL" id="CP017707">
    <property type="protein sequence ID" value="AOZ50282.1"/>
    <property type="molecule type" value="Genomic_DNA"/>
</dbReference>
<dbReference type="FunFam" id="3.10.129.10:FF:000042">
    <property type="entry name" value="MaoC domain protein dehydratase"/>
    <property type="match status" value="1"/>
</dbReference>
<dbReference type="InterPro" id="IPR002539">
    <property type="entry name" value="MaoC-like_dom"/>
</dbReference>
<dbReference type="Gene3D" id="3.10.129.10">
    <property type="entry name" value="Hotdog Thioesterase"/>
    <property type="match status" value="1"/>
</dbReference>
<dbReference type="Pfam" id="PF01575">
    <property type="entry name" value="MaoC_dehydratas"/>
    <property type="match status" value="1"/>
</dbReference>
<evidence type="ECO:0000256" key="1">
    <source>
        <dbReference type="ARBA" id="ARBA00023239"/>
    </source>
</evidence>
<name>A0A1D9LGA4_9NEIS</name>
<feature type="domain" description="MaoC-like" evidence="2">
    <location>
        <begin position="14"/>
        <end position="111"/>
    </location>
</feature>